<keyword evidence="14" id="KW-1185">Reference proteome</keyword>
<dbReference type="GO" id="GO:0004616">
    <property type="term" value="F:phosphogluconate dehydrogenase (decarboxylating) activity"/>
    <property type="evidence" value="ECO:0007669"/>
    <property type="project" value="UniProtKB-EC"/>
</dbReference>
<dbReference type="EC" id="1.1.1.44" evidence="11"/>
<evidence type="ECO:0000256" key="2">
    <source>
        <dbReference type="ARBA" id="ARBA00008419"/>
    </source>
</evidence>
<evidence type="ECO:0000256" key="9">
    <source>
        <dbReference type="ARBA" id="ARBA00023064"/>
    </source>
</evidence>
<dbReference type="Gene3D" id="3.40.50.300">
    <property type="entry name" value="P-loop containing nucleotide triphosphate hydrolases"/>
    <property type="match status" value="1"/>
</dbReference>
<evidence type="ECO:0000259" key="12">
    <source>
        <dbReference type="SMART" id="SM01350"/>
    </source>
</evidence>
<keyword evidence="6" id="KW-0418">Kinase</keyword>
<dbReference type="Gene3D" id="3.40.50.720">
    <property type="entry name" value="NAD(P)-binding Rossmann-like Domain"/>
    <property type="match status" value="1"/>
</dbReference>
<dbReference type="InterPro" id="IPR006001">
    <property type="entry name" value="Therm_gnt_kin"/>
</dbReference>
<dbReference type="SMART" id="SM01350">
    <property type="entry name" value="6PGD"/>
    <property type="match status" value="1"/>
</dbReference>
<evidence type="ECO:0000256" key="3">
    <source>
        <dbReference type="ARBA" id="ARBA00008420"/>
    </source>
</evidence>
<evidence type="ECO:0000256" key="7">
    <source>
        <dbReference type="ARBA" id="ARBA00022840"/>
    </source>
</evidence>
<dbReference type="PANTHER" id="PTHR11811">
    <property type="entry name" value="6-PHOSPHOGLUCONATE DEHYDROGENASE"/>
    <property type="match status" value="1"/>
</dbReference>
<sequence length="648" mass="69678">MNDVVHVVIMGVSGSGKTTVAGIVADRLGWELAEADDFHPQANIDKMASGHPLDDDDRWPWLKAITQWMREEGSRSRSTVVTCSALKRSYRDVLRQAGSRVVFFHLDGDHELLENRLAARTDHFMPASLIQSQFSTLEPLEADEEGEVIDVTNTPSAIATTIEKRIGAIVGNVAFSPKKHPTSTNPQANVGVYGLGVMGGAIARNFASKGYSVAVTNVVPDVATEFASAYSADGAIIAAEDIGEFVGLIEHPRIICLMVTAGPAVDSVISQLSEYLDPGDVIVDMGNSHFSDTRRREAQLRQMGLDFVGCGTSGGFEGALHGPALMLGGSRAALERVAPILSTIAAVADDGRRCATLVGPDGSGHLVKTLHNGIEYAELELIAEAYDLLRSSGLTPHEISEVMAQWKTTELSSYLIDITTQILATDDEHGVPLVNRVCDRAGHKGTGAWSSQIAVELGVDASILVMSLMTRFASVSELRHIRQNNVVANKTLDVTRVAHALYLAKIIAYSQGLEVISAASSQYNWNIDLGDVVLGWRAGCIIRGRILDDISRALRSSHGGSHEILSDAVFAQKIESDIGELREVVCFAVTNGVPVPGLSAALAYLDTLARPQLPTALIQLQRDYFGSHGFEFIDEPGTVAHGPWNLMR</sequence>
<comment type="similarity">
    <text evidence="3">Belongs to the gluconokinase GntK/GntV family.</text>
</comment>
<keyword evidence="8 11" id="KW-0560">Oxidoreductase</keyword>
<comment type="catalytic activity">
    <reaction evidence="11">
        <text>6-phospho-D-gluconate + NADP(+) = D-ribulose 5-phosphate + CO2 + NADPH</text>
        <dbReference type="Rhea" id="RHEA:10116"/>
        <dbReference type="ChEBI" id="CHEBI:16526"/>
        <dbReference type="ChEBI" id="CHEBI:57783"/>
        <dbReference type="ChEBI" id="CHEBI:58121"/>
        <dbReference type="ChEBI" id="CHEBI:58349"/>
        <dbReference type="ChEBI" id="CHEBI:58759"/>
        <dbReference type="EC" id="1.1.1.44"/>
    </reaction>
</comment>
<name>A0ABY8FZU6_9ACTO</name>
<evidence type="ECO:0000256" key="4">
    <source>
        <dbReference type="ARBA" id="ARBA00022679"/>
    </source>
</evidence>
<dbReference type="InterPro" id="IPR013328">
    <property type="entry name" value="6PGD_dom2"/>
</dbReference>
<dbReference type="SUPFAM" id="SSF51735">
    <property type="entry name" value="NAD(P)-binding Rossmann-fold domains"/>
    <property type="match status" value="1"/>
</dbReference>
<dbReference type="RefSeq" id="WP_278013414.1">
    <property type="nucleotide sequence ID" value="NZ_CP121208.1"/>
</dbReference>
<comment type="pathway">
    <text evidence="1">Carbohydrate acid metabolism.</text>
</comment>
<dbReference type="Proteomes" id="UP001215216">
    <property type="component" value="Chromosome"/>
</dbReference>
<dbReference type="EMBL" id="CP121208">
    <property type="protein sequence ID" value="WFM84019.1"/>
    <property type="molecule type" value="Genomic_DNA"/>
</dbReference>
<dbReference type="NCBIfam" id="NF006765">
    <property type="entry name" value="PRK09287.1"/>
    <property type="match status" value="1"/>
</dbReference>
<dbReference type="NCBIfam" id="TIGR01313">
    <property type="entry name" value="therm_gnt_kin"/>
    <property type="match status" value="1"/>
</dbReference>
<keyword evidence="4" id="KW-0808">Transferase</keyword>
<evidence type="ECO:0000313" key="14">
    <source>
        <dbReference type="Proteomes" id="UP001215216"/>
    </source>
</evidence>
<keyword evidence="9 11" id="KW-0311">Gluconate utilization</keyword>
<keyword evidence="11" id="KW-0570">Pentose shunt</keyword>
<evidence type="ECO:0000313" key="13">
    <source>
        <dbReference type="EMBL" id="WFM84019.1"/>
    </source>
</evidence>
<dbReference type="Gene3D" id="1.10.1040.10">
    <property type="entry name" value="N-(1-d-carboxylethyl)-l-norvaline Dehydrogenase, domain 2"/>
    <property type="match status" value="1"/>
</dbReference>
<gene>
    <name evidence="13" type="primary">gndA</name>
    <name evidence="13" type="ORF">P7079_03330</name>
</gene>
<dbReference type="Pfam" id="PF03446">
    <property type="entry name" value="NAD_binding_2"/>
    <property type="match status" value="1"/>
</dbReference>
<dbReference type="Pfam" id="PF00393">
    <property type="entry name" value="6PGD"/>
    <property type="match status" value="1"/>
</dbReference>
<feature type="domain" description="6-phosphogluconate dehydrogenase C-terminal" evidence="12">
    <location>
        <begin position="364"/>
        <end position="645"/>
    </location>
</feature>
<evidence type="ECO:0000256" key="5">
    <source>
        <dbReference type="ARBA" id="ARBA00022741"/>
    </source>
</evidence>
<evidence type="ECO:0000256" key="8">
    <source>
        <dbReference type="ARBA" id="ARBA00023002"/>
    </source>
</evidence>
<proteinExistence type="inferred from homology"/>
<dbReference type="InterPro" id="IPR006113">
    <property type="entry name" value="6PGDH_Gnd/GntZ"/>
</dbReference>
<evidence type="ECO:0000256" key="10">
    <source>
        <dbReference type="ARBA" id="ARBA00048090"/>
    </source>
</evidence>
<keyword evidence="7" id="KW-0067">ATP-binding</keyword>
<dbReference type="SUPFAM" id="SSF52540">
    <property type="entry name" value="P-loop containing nucleoside triphosphate hydrolases"/>
    <property type="match status" value="1"/>
</dbReference>
<accession>A0ABY8FZU6</accession>
<keyword evidence="5" id="KW-0547">Nucleotide-binding</keyword>
<dbReference type="InterPro" id="IPR006183">
    <property type="entry name" value="Pgluconate_DH"/>
</dbReference>
<keyword evidence="11" id="KW-0521">NADP</keyword>
<comment type="similarity">
    <text evidence="2 11">Belongs to the 6-phosphogluconate dehydrogenase family.</text>
</comment>
<dbReference type="PRINTS" id="PR00076">
    <property type="entry name" value="6PGDHDRGNASE"/>
</dbReference>
<comment type="pathway">
    <text evidence="11">Carbohydrate degradation; pentose phosphate pathway; D-ribulose 5-phosphate from D-glucose 6-phosphate (oxidative stage): step 3/3.</text>
</comment>
<dbReference type="NCBIfam" id="TIGR00873">
    <property type="entry name" value="gnd"/>
    <property type="match status" value="1"/>
</dbReference>
<evidence type="ECO:0000256" key="1">
    <source>
        <dbReference type="ARBA" id="ARBA00004761"/>
    </source>
</evidence>
<reference evidence="13 14" key="1">
    <citation type="submission" date="2023-03" db="EMBL/GenBank/DDBJ databases">
        <title>Complete genome of Arcanobacterium canis strain DSM 25104 isolated in 2010 from a canine otitis externa in Germany.</title>
        <authorList>
            <person name="Borowiak M."/>
            <person name="Kreitlow A."/>
            <person name="Malorny B."/>
            <person name="Laemmler C."/>
            <person name="Prenger-Berninghoff E."/>
            <person name="Ploetz M."/>
            <person name="Abdulmawjood A."/>
        </authorList>
    </citation>
    <scope>NUCLEOTIDE SEQUENCE [LARGE SCALE GENOMIC DNA]</scope>
    <source>
        <strain evidence="13 14">DSM 25104</strain>
    </source>
</reference>
<evidence type="ECO:0000256" key="6">
    <source>
        <dbReference type="ARBA" id="ARBA00022777"/>
    </source>
</evidence>
<dbReference type="Pfam" id="PF13671">
    <property type="entry name" value="AAA_33"/>
    <property type="match status" value="1"/>
</dbReference>
<dbReference type="CDD" id="cd02021">
    <property type="entry name" value="GntK"/>
    <property type="match status" value="1"/>
</dbReference>
<organism evidence="13 14">
    <name type="scientific">Arcanobacterium canis</name>
    <dbReference type="NCBI Taxonomy" id="999183"/>
    <lineage>
        <taxon>Bacteria</taxon>
        <taxon>Bacillati</taxon>
        <taxon>Actinomycetota</taxon>
        <taxon>Actinomycetes</taxon>
        <taxon>Actinomycetales</taxon>
        <taxon>Actinomycetaceae</taxon>
        <taxon>Arcanobacterium</taxon>
    </lineage>
</organism>
<comment type="catalytic activity">
    <reaction evidence="10">
        <text>D-gluconate + ATP = 6-phospho-D-gluconate + ADP + H(+)</text>
        <dbReference type="Rhea" id="RHEA:19433"/>
        <dbReference type="ChEBI" id="CHEBI:15378"/>
        <dbReference type="ChEBI" id="CHEBI:18391"/>
        <dbReference type="ChEBI" id="CHEBI:30616"/>
        <dbReference type="ChEBI" id="CHEBI:58759"/>
        <dbReference type="ChEBI" id="CHEBI:456216"/>
        <dbReference type="EC" id="2.7.1.12"/>
    </reaction>
</comment>
<dbReference type="Gene3D" id="1.20.5.320">
    <property type="entry name" value="6-Phosphogluconate Dehydrogenase, domain 3"/>
    <property type="match status" value="1"/>
</dbReference>
<dbReference type="InterPro" id="IPR006114">
    <property type="entry name" value="6PGDH_C"/>
</dbReference>
<dbReference type="InterPro" id="IPR036291">
    <property type="entry name" value="NAD(P)-bd_dom_sf"/>
</dbReference>
<dbReference type="InterPro" id="IPR006115">
    <property type="entry name" value="6PGDH_NADP-bd"/>
</dbReference>
<protein>
    <recommendedName>
        <fullName evidence="11">6-phosphogluconate dehydrogenase, decarboxylating</fullName>
        <ecNumber evidence="11">1.1.1.44</ecNumber>
    </recommendedName>
</protein>
<dbReference type="InterPro" id="IPR027417">
    <property type="entry name" value="P-loop_NTPase"/>
</dbReference>
<evidence type="ECO:0000256" key="11">
    <source>
        <dbReference type="RuleBase" id="RU000485"/>
    </source>
</evidence>
<dbReference type="InterPro" id="IPR008927">
    <property type="entry name" value="6-PGluconate_DH-like_C_sf"/>
</dbReference>
<dbReference type="SUPFAM" id="SSF48179">
    <property type="entry name" value="6-phosphogluconate dehydrogenase C-terminal domain-like"/>
    <property type="match status" value="1"/>
</dbReference>